<sequence length="244" mass="27349">MRIYIEENYETMSKKAALMVASQIILNPKSVLGLATGSTPVGMYHELVAMFKRGEVDFSEVITFNLDEYYGLPKEHESSYYRYMMDNFFSYVNVPEHHMHIPNGMGENVVKECLEYEEKIRIAGGIDLQILGIGSNGHIGFNEPADKLNVTTHLVRLTEKTINDNSRFFEREEDVPKEALSVGIATIMKAKKIVLLASGRNKAEAIREMTSGYVNTQVPASILQTHSEITLIVDKEAGALIEAI</sequence>
<dbReference type="NCBIfam" id="TIGR00502">
    <property type="entry name" value="nagB"/>
    <property type="match status" value="1"/>
</dbReference>
<dbReference type="EMBL" id="FZOJ01000013">
    <property type="protein sequence ID" value="SNS58125.1"/>
    <property type="molecule type" value="Genomic_DNA"/>
</dbReference>
<proteinExistence type="inferred from homology"/>
<feature type="active site" description="For ring-opening step" evidence="4">
    <location>
        <position position="136"/>
    </location>
</feature>
<accession>A0A239FML9</accession>
<keyword evidence="2 4" id="KW-0378">Hydrolase</keyword>
<dbReference type="GO" id="GO:0006043">
    <property type="term" value="P:glucosamine catabolic process"/>
    <property type="evidence" value="ECO:0007669"/>
    <property type="project" value="TreeGrafter"/>
</dbReference>
<evidence type="ECO:0000256" key="2">
    <source>
        <dbReference type="ARBA" id="ARBA00022801"/>
    </source>
</evidence>
<dbReference type="GO" id="GO:0005737">
    <property type="term" value="C:cytoplasm"/>
    <property type="evidence" value="ECO:0007669"/>
    <property type="project" value="TreeGrafter"/>
</dbReference>
<dbReference type="PROSITE" id="PS01161">
    <property type="entry name" value="GLC_GALNAC_ISOMERASE"/>
    <property type="match status" value="1"/>
</dbReference>
<keyword evidence="3 4" id="KW-0119">Carbohydrate metabolism</keyword>
<dbReference type="InterPro" id="IPR006148">
    <property type="entry name" value="Glc/Gal-6P_isomerase"/>
</dbReference>
<dbReference type="EC" id="3.5.99.6" evidence="4"/>
<dbReference type="HAMAP" id="MF_01241">
    <property type="entry name" value="GlcN6P_deamin"/>
    <property type="match status" value="1"/>
</dbReference>
<dbReference type="UniPathway" id="UPA00629">
    <property type="reaction ID" value="UER00684"/>
</dbReference>
<dbReference type="OrthoDB" id="9791139at2"/>
<evidence type="ECO:0000256" key="1">
    <source>
        <dbReference type="ARBA" id="ARBA00000644"/>
    </source>
</evidence>
<evidence type="ECO:0000313" key="7">
    <source>
        <dbReference type="Proteomes" id="UP000198304"/>
    </source>
</evidence>
<name>A0A239FML9_9FIRM</name>
<dbReference type="GO" id="GO:0004342">
    <property type="term" value="F:glucosamine-6-phosphate deaminase activity"/>
    <property type="evidence" value="ECO:0007669"/>
    <property type="project" value="UniProtKB-UniRule"/>
</dbReference>
<feature type="domain" description="Glucosamine/galactosamine-6-phosphate isomerase" evidence="5">
    <location>
        <begin position="19"/>
        <end position="228"/>
    </location>
</feature>
<comment type="catalytic activity">
    <reaction evidence="1 4">
        <text>alpha-D-glucosamine 6-phosphate + H2O = beta-D-fructose 6-phosphate + NH4(+)</text>
        <dbReference type="Rhea" id="RHEA:12172"/>
        <dbReference type="ChEBI" id="CHEBI:15377"/>
        <dbReference type="ChEBI" id="CHEBI:28938"/>
        <dbReference type="ChEBI" id="CHEBI:57634"/>
        <dbReference type="ChEBI" id="CHEBI:75989"/>
        <dbReference type="EC" id="3.5.99.6"/>
    </reaction>
</comment>
<dbReference type="CDD" id="cd01399">
    <property type="entry name" value="GlcN6P_deaminase"/>
    <property type="match status" value="1"/>
</dbReference>
<feature type="active site" description="Proton acceptor; for ring-opening step" evidence="4">
    <location>
        <position position="138"/>
    </location>
</feature>
<dbReference type="PANTHER" id="PTHR11280">
    <property type="entry name" value="GLUCOSAMINE-6-PHOSPHATE ISOMERASE"/>
    <property type="match status" value="1"/>
</dbReference>
<feature type="active site" description="For ring-opening step" evidence="4">
    <location>
        <position position="143"/>
    </location>
</feature>
<comment type="pathway">
    <text evidence="4">Amino-sugar metabolism; N-acetylneuraminate degradation; D-fructose 6-phosphate from N-acetylneuraminate: step 5/5.</text>
</comment>
<dbReference type="GO" id="GO:0019262">
    <property type="term" value="P:N-acetylneuraminate catabolic process"/>
    <property type="evidence" value="ECO:0007669"/>
    <property type="project" value="UniProtKB-UniRule"/>
</dbReference>
<dbReference type="Pfam" id="PF01182">
    <property type="entry name" value="Glucosamine_iso"/>
    <property type="match status" value="1"/>
</dbReference>
<organism evidence="6 7">
    <name type="scientific">Anaerovirgula multivorans</name>
    <dbReference type="NCBI Taxonomy" id="312168"/>
    <lineage>
        <taxon>Bacteria</taxon>
        <taxon>Bacillati</taxon>
        <taxon>Bacillota</taxon>
        <taxon>Clostridia</taxon>
        <taxon>Peptostreptococcales</taxon>
        <taxon>Natronincolaceae</taxon>
        <taxon>Anaerovirgula</taxon>
    </lineage>
</organism>
<dbReference type="GO" id="GO:0042802">
    <property type="term" value="F:identical protein binding"/>
    <property type="evidence" value="ECO:0007669"/>
    <property type="project" value="TreeGrafter"/>
</dbReference>
<dbReference type="PANTHER" id="PTHR11280:SF5">
    <property type="entry name" value="GLUCOSAMINE-6-PHOSPHATE ISOMERASE"/>
    <property type="match status" value="1"/>
</dbReference>
<dbReference type="InterPro" id="IPR037171">
    <property type="entry name" value="NagB/RpiA_transferase-like"/>
</dbReference>
<evidence type="ECO:0000259" key="5">
    <source>
        <dbReference type="Pfam" id="PF01182"/>
    </source>
</evidence>
<comment type="similarity">
    <text evidence="4">Belongs to the glucosamine/galactosamine-6-phosphate isomerase family. NagB subfamily.</text>
</comment>
<dbReference type="InterPro" id="IPR018321">
    <property type="entry name" value="Glucosamine6P_isomerase_CS"/>
</dbReference>
<keyword evidence="7" id="KW-1185">Reference proteome</keyword>
<dbReference type="GO" id="GO:0006046">
    <property type="term" value="P:N-acetylglucosamine catabolic process"/>
    <property type="evidence" value="ECO:0007669"/>
    <property type="project" value="UniProtKB-UniRule"/>
</dbReference>
<dbReference type="SUPFAM" id="SSF100950">
    <property type="entry name" value="NagB/RpiA/CoA transferase-like"/>
    <property type="match status" value="1"/>
</dbReference>
<dbReference type="RefSeq" id="WP_089283534.1">
    <property type="nucleotide sequence ID" value="NZ_FZOJ01000013.1"/>
</dbReference>
<dbReference type="FunFam" id="3.40.50.1360:FF:000003">
    <property type="entry name" value="Glucosamine-6-phosphate deaminase"/>
    <property type="match status" value="1"/>
</dbReference>
<evidence type="ECO:0000256" key="4">
    <source>
        <dbReference type="HAMAP-Rule" id="MF_01241"/>
    </source>
</evidence>
<dbReference type="InterPro" id="IPR004547">
    <property type="entry name" value="Glucosamine6P_isomerase"/>
</dbReference>
<protein>
    <recommendedName>
        <fullName evidence="4">Glucosamine-6-phosphate deaminase</fullName>
        <ecNumber evidence="4">3.5.99.6</ecNumber>
    </recommendedName>
    <alternativeName>
        <fullName evidence="4">GlcN6P deaminase</fullName>
        <shortName evidence="4">GNPDA</shortName>
    </alternativeName>
    <alternativeName>
        <fullName evidence="4">Glucosamine-6-phosphate isomerase</fullName>
    </alternativeName>
</protein>
<dbReference type="Proteomes" id="UP000198304">
    <property type="component" value="Unassembled WGS sequence"/>
</dbReference>
<comment type="function">
    <text evidence="4">Catalyzes the reversible isomerization-deamination of glucosamine 6-phosphate (GlcN6P) to form fructose 6-phosphate (Fru6P) and ammonium ion.</text>
</comment>
<evidence type="ECO:0000256" key="3">
    <source>
        <dbReference type="ARBA" id="ARBA00023277"/>
    </source>
</evidence>
<dbReference type="Gene3D" id="3.40.50.1360">
    <property type="match status" value="1"/>
</dbReference>
<evidence type="ECO:0000313" key="6">
    <source>
        <dbReference type="EMBL" id="SNS58125.1"/>
    </source>
</evidence>
<reference evidence="6 7" key="1">
    <citation type="submission" date="2017-06" db="EMBL/GenBank/DDBJ databases">
        <authorList>
            <person name="Kim H.J."/>
            <person name="Triplett B.A."/>
        </authorList>
    </citation>
    <scope>NUCLEOTIDE SEQUENCE [LARGE SCALE GENOMIC DNA]</scope>
    <source>
        <strain evidence="6 7">SCA</strain>
    </source>
</reference>
<dbReference type="AlphaFoldDB" id="A0A239FML9"/>
<dbReference type="GO" id="GO:0005975">
    <property type="term" value="P:carbohydrate metabolic process"/>
    <property type="evidence" value="ECO:0007669"/>
    <property type="project" value="InterPro"/>
</dbReference>
<comment type="caution">
    <text evidence="4">Lacks conserved residue(s) required for the propagation of feature annotation.</text>
</comment>
<feature type="active site" description="Proton acceptor; for enolization step" evidence="4">
    <location>
        <position position="67"/>
    </location>
</feature>
<gene>
    <name evidence="4" type="primary">nagB</name>
    <name evidence="6" type="ORF">SAMN05446037_101398</name>
</gene>